<proteinExistence type="predicted"/>
<dbReference type="RefSeq" id="WP_345450806.1">
    <property type="nucleotide sequence ID" value="NZ_BAABKK010000024.1"/>
</dbReference>
<evidence type="ECO:0008006" key="3">
    <source>
        <dbReference type="Google" id="ProtNLM"/>
    </source>
</evidence>
<keyword evidence="2" id="KW-1185">Reference proteome</keyword>
<accession>A0ABP9SNB5</accession>
<dbReference type="EMBL" id="BAABKK010000024">
    <property type="protein sequence ID" value="GAA5197731.1"/>
    <property type="molecule type" value="Genomic_DNA"/>
</dbReference>
<dbReference type="Proteomes" id="UP001500200">
    <property type="component" value="Unassembled WGS sequence"/>
</dbReference>
<evidence type="ECO:0000313" key="2">
    <source>
        <dbReference type="Proteomes" id="UP001500200"/>
    </source>
</evidence>
<protein>
    <recommendedName>
        <fullName evidence="3">DNA primase/nucleoside triphosphatase C-terminal domain-containing protein</fullName>
    </recommendedName>
</protein>
<evidence type="ECO:0000313" key="1">
    <source>
        <dbReference type="EMBL" id="GAA5197731.1"/>
    </source>
</evidence>
<reference evidence="2" key="1">
    <citation type="journal article" date="2019" name="Int. J. Syst. Evol. Microbiol.">
        <title>The Global Catalogue of Microorganisms (GCM) 10K type strain sequencing project: providing services to taxonomists for standard genome sequencing and annotation.</title>
        <authorList>
            <consortium name="The Broad Institute Genomics Platform"/>
            <consortium name="The Broad Institute Genome Sequencing Center for Infectious Disease"/>
            <person name="Wu L."/>
            <person name="Ma J."/>
        </authorList>
    </citation>
    <scope>NUCLEOTIDE SEQUENCE [LARGE SCALE GENOMIC DNA]</scope>
    <source>
        <strain evidence="2">JCM 18514</strain>
    </source>
</reference>
<organism evidence="1 2">
    <name type="scientific">Arthrobacter gyeryongensis</name>
    <dbReference type="NCBI Taxonomy" id="1650592"/>
    <lineage>
        <taxon>Bacteria</taxon>
        <taxon>Bacillati</taxon>
        <taxon>Actinomycetota</taxon>
        <taxon>Actinomycetes</taxon>
        <taxon>Micrococcales</taxon>
        <taxon>Micrococcaceae</taxon>
        <taxon>Arthrobacter</taxon>
    </lineage>
</organism>
<name>A0ABP9SNB5_9MICC</name>
<gene>
    <name evidence="1" type="ORF">GCM10023346_33200</name>
</gene>
<comment type="caution">
    <text evidence="1">The sequence shown here is derived from an EMBL/GenBank/DDBJ whole genome shotgun (WGS) entry which is preliminary data.</text>
</comment>
<sequence length="128" mass="13961">MTKVPLDNFLNECVSRNSGEGGLSFEELYGLYVSWCGLKASEPVRARTFRASLRAAGIAPGHRGELCEDLVMIGPAACDYIVHSVLPLAALDARLGRWPRLKSWPAERLKLPVTRRAPGEDRDSAPAA</sequence>